<dbReference type="AlphaFoldDB" id="A0AAE0LDI8"/>
<protein>
    <submittedName>
        <fullName evidence="3">Uncharacterized protein</fullName>
    </submittedName>
</protein>
<gene>
    <name evidence="3" type="ORF">CYMTET_11381</name>
</gene>
<feature type="region of interest" description="Disordered" evidence="2">
    <location>
        <begin position="72"/>
        <end position="120"/>
    </location>
</feature>
<dbReference type="Proteomes" id="UP001190700">
    <property type="component" value="Unassembled WGS sequence"/>
</dbReference>
<evidence type="ECO:0000256" key="1">
    <source>
        <dbReference type="SAM" id="Coils"/>
    </source>
</evidence>
<dbReference type="EMBL" id="LGRX02004255">
    <property type="protein sequence ID" value="KAK3280790.1"/>
    <property type="molecule type" value="Genomic_DNA"/>
</dbReference>
<keyword evidence="1" id="KW-0175">Coiled coil</keyword>
<organism evidence="3 4">
    <name type="scientific">Cymbomonas tetramitiformis</name>
    <dbReference type="NCBI Taxonomy" id="36881"/>
    <lineage>
        <taxon>Eukaryota</taxon>
        <taxon>Viridiplantae</taxon>
        <taxon>Chlorophyta</taxon>
        <taxon>Pyramimonadophyceae</taxon>
        <taxon>Pyramimonadales</taxon>
        <taxon>Pyramimonadaceae</taxon>
        <taxon>Cymbomonas</taxon>
    </lineage>
</organism>
<feature type="compositionally biased region" description="Low complexity" evidence="2">
    <location>
        <begin position="108"/>
        <end position="120"/>
    </location>
</feature>
<reference evidence="3 4" key="1">
    <citation type="journal article" date="2015" name="Genome Biol. Evol.">
        <title>Comparative Genomics of a Bacterivorous Green Alga Reveals Evolutionary Causalities and Consequences of Phago-Mixotrophic Mode of Nutrition.</title>
        <authorList>
            <person name="Burns J.A."/>
            <person name="Paasch A."/>
            <person name="Narechania A."/>
            <person name="Kim E."/>
        </authorList>
    </citation>
    <scope>NUCLEOTIDE SEQUENCE [LARGE SCALE GENOMIC DNA]</scope>
    <source>
        <strain evidence="3 4">PLY_AMNH</strain>
    </source>
</reference>
<accession>A0AAE0LDI8</accession>
<evidence type="ECO:0000313" key="4">
    <source>
        <dbReference type="Proteomes" id="UP001190700"/>
    </source>
</evidence>
<proteinExistence type="predicted"/>
<feature type="compositionally biased region" description="Basic residues" evidence="2">
    <location>
        <begin position="90"/>
        <end position="100"/>
    </location>
</feature>
<evidence type="ECO:0000256" key="2">
    <source>
        <dbReference type="SAM" id="MobiDB-lite"/>
    </source>
</evidence>
<comment type="caution">
    <text evidence="3">The sequence shown here is derived from an EMBL/GenBank/DDBJ whole genome shotgun (WGS) entry which is preliminary data.</text>
</comment>
<feature type="coiled-coil region" evidence="1">
    <location>
        <begin position="9"/>
        <end position="39"/>
    </location>
</feature>
<sequence length="243" mass="26509">MRIHWKQSLNTAIENAERLEQSQASLNDLIMNAREAANARLVDSVDSDSGLPFVNDLAEREPCTTNRDTSGGFEFDIQLPQSVPPPPVSRYRHRHQRRLQARGGAGAATGTASAGVTSSTEESSLGTAAIVADLENLQATDWRPERYLGLQGSNRLLGGMTMMQYRVAEPVEHSCTDRFKSLEAPCFTVAAGNARPYGIDPVFRRSSVMYRSDLFGVSTLPRPLPLPQFLTHVAPNAEPVAAS</sequence>
<evidence type="ECO:0000313" key="3">
    <source>
        <dbReference type="EMBL" id="KAK3280790.1"/>
    </source>
</evidence>
<name>A0AAE0LDI8_9CHLO</name>
<keyword evidence="4" id="KW-1185">Reference proteome</keyword>